<comment type="caution">
    <text evidence="8">The sequence shown here is derived from an EMBL/GenBank/DDBJ whole genome shotgun (WGS) entry which is preliminary data.</text>
</comment>
<gene>
    <name evidence="8" type="ORF">GQ651_16125</name>
</gene>
<evidence type="ECO:0000256" key="4">
    <source>
        <dbReference type="ARBA" id="ARBA00022692"/>
    </source>
</evidence>
<accession>A0A7C9MYR2</accession>
<feature type="transmembrane region" description="Helical" evidence="7">
    <location>
        <begin position="27"/>
        <end position="48"/>
    </location>
</feature>
<reference evidence="8 9" key="1">
    <citation type="submission" date="2019-12" db="EMBL/GenBank/DDBJ databases">
        <authorList>
            <person name="Lee S.D."/>
        </authorList>
    </citation>
    <scope>NUCLEOTIDE SEQUENCE [LARGE SCALE GENOMIC DNA]</scope>
    <source>
        <strain evidence="8 9">GH1-50</strain>
    </source>
</reference>
<sequence length="79" mass="8069">MGFIAWLIIGGLAGWLASMFMNKSQGILMNILVGIVGAYIGGFLGSALGITASGFVGSLIIATVGAVILLWIVGKLKKS</sequence>
<protein>
    <submittedName>
        <fullName evidence="8">GlsB/YeaQ/YmgE family stress response membrane protein</fullName>
    </submittedName>
</protein>
<dbReference type="InterPro" id="IPR007341">
    <property type="entry name" value="Transgly_assoc"/>
</dbReference>
<feature type="transmembrane region" description="Helical" evidence="7">
    <location>
        <begin position="6"/>
        <end position="22"/>
    </location>
</feature>
<dbReference type="PANTHER" id="PTHR33884">
    <property type="entry name" value="UPF0410 PROTEIN YMGE"/>
    <property type="match status" value="1"/>
</dbReference>
<dbReference type="GO" id="GO:0005886">
    <property type="term" value="C:plasma membrane"/>
    <property type="evidence" value="ECO:0007669"/>
    <property type="project" value="UniProtKB-SubCell"/>
</dbReference>
<reference evidence="8 9" key="2">
    <citation type="submission" date="2020-03" db="EMBL/GenBank/DDBJ databases">
        <title>Kangsaoukella pontilimi gen. nov., sp. nov., a new member of the family Rhodobacteraceae isolated from a tidal mudflat.</title>
        <authorList>
            <person name="Kim I.S."/>
        </authorList>
    </citation>
    <scope>NUCLEOTIDE SEQUENCE [LARGE SCALE GENOMIC DNA]</scope>
    <source>
        <strain evidence="8 9">GH1-50</strain>
    </source>
</reference>
<dbReference type="PANTHER" id="PTHR33884:SF3">
    <property type="entry name" value="UPF0410 PROTEIN YMGE"/>
    <property type="match status" value="1"/>
</dbReference>
<keyword evidence="9" id="KW-1185">Reference proteome</keyword>
<proteinExistence type="inferred from homology"/>
<comment type="similarity">
    <text evidence="2">Belongs to the UPF0410 family.</text>
</comment>
<dbReference type="EMBL" id="WUPT01000003">
    <property type="protein sequence ID" value="MXQ09374.1"/>
    <property type="molecule type" value="Genomic_DNA"/>
</dbReference>
<dbReference type="RefSeq" id="WP_160765303.1">
    <property type="nucleotide sequence ID" value="NZ_WUPT01000003.1"/>
</dbReference>
<evidence type="ECO:0000256" key="3">
    <source>
        <dbReference type="ARBA" id="ARBA00022475"/>
    </source>
</evidence>
<keyword evidence="6 7" id="KW-0472">Membrane</keyword>
<dbReference type="Proteomes" id="UP000480350">
    <property type="component" value="Unassembled WGS sequence"/>
</dbReference>
<name>A0A7C9MYR2_9RHOB</name>
<evidence type="ECO:0000256" key="6">
    <source>
        <dbReference type="ARBA" id="ARBA00023136"/>
    </source>
</evidence>
<evidence type="ECO:0000313" key="9">
    <source>
        <dbReference type="Proteomes" id="UP000480350"/>
    </source>
</evidence>
<evidence type="ECO:0000256" key="5">
    <source>
        <dbReference type="ARBA" id="ARBA00022989"/>
    </source>
</evidence>
<feature type="transmembrane region" description="Helical" evidence="7">
    <location>
        <begin position="54"/>
        <end position="73"/>
    </location>
</feature>
<keyword evidence="3" id="KW-1003">Cell membrane</keyword>
<keyword evidence="5 7" id="KW-1133">Transmembrane helix</keyword>
<dbReference type="AlphaFoldDB" id="A0A7C9MYR2"/>
<evidence type="ECO:0000313" key="8">
    <source>
        <dbReference type="EMBL" id="MXQ09374.1"/>
    </source>
</evidence>
<organism evidence="8 9">
    <name type="scientific">Kangsaoukella pontilimi</name>
    <dbReference type="NCBI Taxonomy" id="2691042"/>
    <lineage>
        <taxon>Bacteria</taxon>
        <taxon>Pseudomonadati</taxon>
        <taxon>Pseudomonadota</taxon>
        <taxon>Alphaproteobacteria</taxon>
        <taxon>Rhodobacterales</taxon>
        <taxon>Paracoccaceae</taxon>
        <taxon>Kangsaoukella</taxon>
    </lineage>
</organism>
<evidence type="ECO:0000256" key="7">
    <source>
        <dbReference type="SAM" id="Phobius"/>
    </source>
</evidence>
<comment type="subcellular location">
    <subcellularLocation>
        <location evidence="1">Cell membrane</location>
        <topology evidence="1">Multi-pass membrane protein</topology>
    </subcellularLocation>
</comment>
<keyword evidence="4 7" id="KW-0812">Transmembrane</keyword>
<evidence type="ECO:0000256" key="2">
    <source>
        <dbReference type="ARBA" id="ARBA00011006"/>
    </source>
</evidence>
<dbReference type="Pfam" id="PF04226">
    <property type="entry name" value="Transgly_assoc"/>
    <property type="match status" value="1"/>
</dbReference>
<evidence type="ECO:0000256" key="1">
    <source>
        <dbReference type="ARBA" id="ARBA00004651"/>
    </source>
</evidence>